<evidence type="ECO:0000256" key="4">
    <source>
        <dbReference type="ARBA" id="ARBA00023235"/>
    </source>
</evidence>
<keyword evidence="3" id="KW-0732">Signal</keyword>
<evidence type="ECO:0000313" key="7">
    <source>
        <dbReference type="Proteomes" id="UP001157138"/>
    </source>
</evidence>
<comment type="pathway">
    <text evidence="1">Metabolic intermediate biosynthesis; prephenate biosynthesis; prephenate from chorismate: step 1/1.</text>
</comment>
<dbReference type="NCBIfam" id="TIGR01806">
    <property type="entry name" value="CM_mono2"/>
    <property type="match status" value="1"/>
</dbReference>
<evidence type="ECO:0000259" key="5">
    <source>
        <dbReference type="PROSITE" id="PS51168"/>
    </source>
</evidence>
<evidence type="ECO:0000313" key="6">
    <source>
        <dbReference type="EMBL" id="GLT17188.1"/>
    </source>
</evidence>
<dbReference type="Proteomes" id="UP001157138">
    <property type="component" value="Unassembled WGS sequence"/>
</dbReference>
<protein>
    <recommendedName>
        <fullName evidence="2">chorismate mutase</fullName>
        <ecNumber evidence="2">5.4.99.5</ecNumber>
    </recommendedName>
</protein>
<dbReference type="EC" id="5.4.99.5" evidence="2"/>
<dbReference type="InterPro" id="IPR002701">
    <property type="entry name" value="CM_II_prokaryot"/>
</dbReference>
<gene>
    <name evidence="6" type="primary">pheA2</name>
    <name evidence="6" type="ORF">GCM10007938_09650</name>
</gene>
<dbReference type="PANTHER" id="PTHR38041:SF2">
    <property type="entry name" value="SECRETED CHORISMATE MUTASE"/>
    <property type="match status" value="1"/>
</dbReference>
<dbReference type="InterPro" id="IPR036979">
    <property type="entry name" value="CM_dom_sf"/>
</dbReference>
<comment type="caution">
    <text evidence="6">The sequence shown here is derived from an EMBL/GenBank/DDBJ whole genome shotgun (WGS) entry which is preliminary data.</text>
</comment>
<dbReference type="SUPFAM" id="SSF48600">
    <property type="entry name" value="Chorismate mutase II"/>
    <property type="match status" value="1"/>
</dbReference>
<organism evidence="6 7">
    <name type="scientific">Vibrio zhanjiangensis</name>
    <dbReference type="NCBI Taxonomy" id="1046128"/>
    <lineage>
        <taxon>Bacteria</taxon>
        <taxon>Pseudomonadati</taxon>
        <taxon>Pseudomonadota</taxon>
        <taxon>Gammaproteobacteria</taxon>
        <taxon>Vibrionales</taxon>
        <taxon>Vibrionaceae</taxon>
        <taxon>Vibrio</taxon>
    </lineage>
</organism>
<feature type="domain" description="Chorismate mutase" evidence="5">
    <location>
        <begin position="10"/>
        <end position="118"/>
    </location>
</feature>
<evidence type="ECO:0000256" key="1">
    <source>
        <dbReference type="ARBA" id="ARBA00004817"/>
    </source>
</evidence>
<dbReference type="InterPro" id="IPR051331">
    <property type="entry name" value="Chorismate_mutase-related"/>
</dbReference>
<reference evidence="7" key="1">
    <citation type="journal article" date="2019" name="Int. J. Syst. Evol. Microbiol.">
        <title>The Global Catalogue of Microorganisms (GCM) 10K type strain sequencing project: providing services to taxonomists for standard genome sequencing and annotation.</title>
        <authorList>
            <consortium name="The Broad Institute Genomics Platform"/>
            <consortium name="The Broad Institute Genome Sequencing Center for Infectious Disease"/>
            <person name="Wu L."/>
            <person name="Ma J."/>
        </authorList>
    </citation>
    <scope>NUCLEOTIDE SEQUENCE [LARGE SCALE GENOMIC DNA]</scope>
    <source>
        <strain evidence="7">NBRC 108723</strain>
    </source>
</reference>
<dbReference type="SMART" id="SM00830">
    <property type="entry name" value="CM_2"/>
    <property type="match status" value="1"/>
</dbReference>
<sequence length="203" mass="22959">MTFVIEISFSPIRYKLESRMQKITGFILATLLTLPIFSYAQGNSESVFEKINQRMNYMQDVALYKINHHLAIEDLEREAVVIEKSKAASEKYGLDGTSTTELTVSLISAAKAIQYRYRADMLTQIADVPQTPRDLKTEIRPALIKLGNELNASISDYLNTGEVFTDEQYQAFSSTITNPYLKDNDKKLIFSALQNIQLKSAAK</sequence>
<proteinExistence type="predicted"/>
<dbReference type="Gene3D" id="1.20.59.10">
    <property type="entry name" value="Chorismate mutase"/>
    <property type="match status" value="1"/>
</dbReference>
<dbReference type="EMBL" id="BSPW01000021">
    <property type="protein sequence ID" value="GLT17188.1"/>
    <property type="molecule type" value="Genomic_DNA"/>
</dbReference>
<dbReference type="PANTHER" id="PTHR38041">
    <property type="entry name" value="CHORISMATE MUTASE"/>
    <property type="match status" value="1"/>
</dbReference>
<keyword evidence="4" id="KW-0413">Isomerase</keyword>
<dbReference type="InterPro" id="IPR036263">
    <property type="entry name" value="Chorismate_II_sf"/>
</dbReference>
<evidence type="ECO:0000256" key="3">
    <source>
        <dbReference type="ARBA" id="ARBA00022729"/>
    </source>
</evidence>
<keyword evidence="7" id="KW-1185">Reference proteome</keyword>
<dbReference type="InterPro" id="IPR008240">
    <property type="entry name" value="Chorismate_mutase_periplasmic"/>
</dbReference>
<accession>A0ABQ6EVJ1</accession>
<name>A0ABQ6EVJ1_9VIBR</name>
<evidence type="ECO:0000256" key="2">
    <source>
        <dbReference type="ARBA" id="ARBA00012404"/>
    </source>
</evidence>
<dbReference type="Pfam" id="PF01817">
    <property type="entry name" value="CM_2"/>
    <property type="match status" value="1"/>
</dbReference>
<dbReference type="PROSITE" id="PS51168">
    <property type="entry name" value="CHORISMATE_MUT_2"/>
    <property type="match status" value="1"/>
</dbReference>